<keyword evidence="1" id="KW-1133">Transmembrane helix</keyword>
<reference evidence="2 3" key="1">
    <citation type="submission" date="2016-04" db="EMBL/GenBank/DDBJ databases">
        <title>Genome sequence of Methanobrevibacter curvatus DSM 11111.</title>
        <authorList>
            <person name="Poehlein A."/>
            <person name="Seedorf H."/>
            <person name="Daniel R."/>
        </authorList>
    </citation>
    <scope>NUCLEOTIDE SEQUENCE [LARGE SCALE GENOMIC DNA]</scope>
    <source>
        <strain evidence="2 3">DSM 11111</strain>
    </source>
</reference>
<evidence type="ECO:0000256" key="1">
    <source>
        <dbReference type="SAM" id="Phobius"/>
    </source>
</evidence>
<feature type="transmembrane region" description="Helical" evidence="1">
    <location>
        <begin position="83"/>
        <end position="106"/>
    </location>
</feature>
<keyword evidence="3" id="KW-1185">Reference proteome</keyword>
<sequence length="161" mass="17545">MKRGIISILTIFLGILIICLPLFGINSAYSIIGLSILLLGIFLLISGIAEIDYSPTRSIISIILGSIMLVLSLGFIFNLNLFGIISEITLFLGGIFLMVIGLITLIGNKNNKYGFWIGIIGVLIGILYILIGLLFPKPLFLGFLVGLWLFICGALRLVDRV</sequence>
<gene>
    <name evidence="2" type="ORF">MBCUR_07230</name>
</gene>
<organism evidence="2 3">
    <name type="scientific">Methanobrevibacter curvatus</name>
    <dbReference type="NCBI Taxonomy" id="49547"/>
    <lineage>
        <taxon>Archaea</taxon>
        <taxon>Methanobacteriati</taxon>
        <taxon>Methanobacteriota</taxon>
        <taxon>Methanomada group</taxon>
        <taxon>Methanobacteria</taxon>
        <taxon>Methanobacteriales</taxon>
        <taxon>Methanobacteriaceae</taxon>
        <taxon>Methanobrevibacter</taxon>
    </lineage>
</organism>
<feature type="transmembrane region" description="Helical" evidence="1">
    <location>
        <begin position="139"/>
        <end position="158"/>
    </location>
</feature>
<evidence type="ECO:0000313" key="2">
    <source>
        <dbReference type="EMBL" id="KZX13196.1"/>
    </source>
</evidence>
<keyword evidence="1" id="KW-0472">Membrane</keyword>
<dbReference type="STRING" id="49547.MBCUR_07230"/>
<dbReference type="PATRIC" id="fig|49547.3.peg.783"/>
<dbReference type="AlphaFoldDB" id="A0A166BDR6"/>
<name>A0A166BDR6_9EURY</name>
<feature type="transmembrane region" description="Helical" evidence="1">
    <location>
        <begin position="113"/>
        <end position="133"/>
    </location>
</feature>
<dbReference type="EMBL" id="LWMV01000154">
    <property type="protein sequence ID" value="KZX13196.1"/>
    <property type="molecule type" value="Genomic_DNA"/>
</dbReference>
<keyword evidence="1" id="KW-0812">Transmembrane</keyword>
<dbReference type="OrthoDB" id="78448at2157"/>
<dbReference type="Pfam" id="PF03729">
    <property type="entry name" value="DUF308"/>
    <property type="match status" value="1"/>
</dbReference>
<feature type="transmembrane region" description="Helical" evidence="1">
    <location>
        <begin position="58"/>
        <end position="77"/>
    </location>
</feature>
<proteinExistence type="predicted"/>
<evidence type="ECO:0008006" key="4">
    <source>
        <dbReference type="Google" id="ProtNLM"/>
    </source>
</evidence>
<accession>A0A166BDR6</accession>
<feature type="transmembrane region" description="Helical" evidence="1">
    <location>
        <begin position="31"/>
        <end position="51"/>
    </location>
</feature>
<dbReference type="RefSeq" id="WP_067090320.1">
    <property type="nucleotide sequence ID" value="NZ_LWMV01000154.1"/>
</dbReference>
<dbReference type="Proteomes" id="UP000077245">
    <property type="component" value="Unassembled WGS sequence"/>
</dbReference>
<protein>
    <recommendedName>
        <fullName evidence="4">Acid-resistance membrane protein</fullName>
    </recommendedName>
</protein>
<dbReference type="InterPro" id="IPR005325">
    <property type="entry name" value="DUF308_memb"/>
</dbReference>
<evidence type="ECO:0000313" key="3">
    <source>
        <dbReference type="Proteomes" id="UP000077245"/>
    </source>
</evidence>
<feature type="transmembrane region" description="Helical" evidence="1">
    <location>
        <begin position="5"/>
        <end position="25"/>
    </location>
</feature>
<comment type="caution">
    <text evidence="2">The sequence shown here is derived from an EMBL/GenBank/DDBJ whole genome shotgun (WGS) entry which is preliminary data.</text>
</comment>